<reference evidence="3 4" key="1">
    <citation type="submission" date="2020-02" db="EMBL/GenBank/DDBJ databases">
        <authorList>
            <person name="Ma Q."/>
            <person name="Huang Y."/>
            <person name="Song X."/>
            <person name="Pei D."/>
        </authorList>
    </citation>
    <scope>NUCLEOTIDE SEQUENCE [LARGE SCALE GENOMIC DNA]</scope>
    <source>
        <strain evidence="3">Sxm20200214</strain>
        <tissue evidence="3">Leaf</tissue>
    </source>
</reference>
<accession>A0A8X8B4D4</accession>
<dbReference type="InterPro" id="IPR029071">
    <property type="entry name" value="Ubiquitin-like_domsf"/>
</dbReference>
<dbReference type="PANTHER" id="PTHR10666">
    <property type="entry name" value="UBIQUITIN"/>
    <property type="match status" value="1"/>
</dbReference>
<comment type="caution">
    <text evidence="3">The sequence shown here is derived from an EMBL/GenBank/DDBJ whole genome shotgun (WGS) entry which is preliminary data.</text>
</comment>
<evidence type="ECO:0000313" key="4">
    <source>
        <dbReference type="Proteomes" id="UP000886595"/>
    </source>
</evidence>
<dbReference type="AlphaFoldDB" id="A0A8X8B4D4"/>
<organism evidence="3 4">
    <name type="scientific">Brassica carinata</name>
    <name type="common">Ethiopian mustard</name>
    <name type="synonym">Abyssinian cabbage</name>
    <dbReference type="NCBI Taxonomy" id="52824"/>
    <lineage>
        <taxon>Eukaryota</taxon>
        <taxon>Viridiplantae</taxon>
        <taxon>Streptophyta</taxon>
        <taxon>Embryophyta</taxon>
        <taxon>Tracheophyta</taxon>
        <taxon>Spermatophyta</taxon>
        <taxon>Magnoliopsida</taxon>
        <taxon>eudicotyledons</taxon>
        <taxon>Gunneridae</taxon>
        <taxon>Pentapetalae</taxon>
        <taxon>rosids</taxon>
        <taxon>malvids</taxon>
        <taxon>Brassicales</taxon>
        <taxon>Brassicaceae</taxon>
        <taxon>Brassiceae</taxon>
        <taxon>Brassica</taxon>
    </lineage>
</organism>
<dbReference type="InterPro" id="IPR019956">
    <property type="entry name" value="Ubiquitin_dom"/>
</dbReference>
<evidence type="ECO:0000313" key="3">
    <source>
        <dbReference type="EMBL" id="KAG2320772.1"/>
    </source>
</evidence>
<keyword evidence="1" id="KW-1017">Isopeptide bond</keyword>
<feature type="domain" description="Ubiquitin-like" evidence="2">
    <location>
        <begin position="49"/>
        <end position="124"/>
    </location>
</feature>
<dbReference type="OrthoDB" id="428577at2759"/>
<dbReference type="SUPFAM" id="SSF54236">
    <property type="entry name" value="Ubiquitin-like"/>
    <property type="match status" value="1"/>
</dbReference>
<dbReference type="GO" id="GO:0003729">
    <property type="term" value="F:mRNA binding"/>
    <property type="evidence" value="ECO:0007669"/>
    <property type="project" value="UniProtKB-ARBA"/>
</dbReference>
<dbReference type="SMART" id="SM00213">
    <property type="entry name" value="UBQ"/>
    <property type="match status" value="1"/>
</dbReference>
<keyword evidence="4" id="KW-1185">Reference proteome</keyword>
<dbReference type="Pfam" id="PF00240">
    <property type="entry name" value="ubiquitin"/>
    <property type="match status" value="1"/>
</dbReference>
<dbReference type="Gene3D" id="3.10.20.90">
    <property type="entry name" value="Phosphatidylinositol 3-kinase Catalytic Subunit, Chain A, domain 1"/>
    <property type="match status" value="2"/>
</dbReference>
<dbReference type="PROSITE" id="PS50053">
    <property type="entry name" value="UBIQUITIN_2"/>
    <property type="match status" value="1"/>
</dbReference>
<dbReference type="EMBL" id="JAAMPC010000003">
    <property type="protein sequence ID" value="KAG2320772.1"/>
    <property type="molecule type" value="Genomic_DNA"/>
</dbReference>
<sequence>MQISIKTLKGKNINLEVEDSYTIDVKIHGEPMRELVLRLGPSGRGAAAMRIFVVTLTGKSHTLEVNESDTIGEVKIKWEEIHGIPVKDQTIIFSGKRLNDSWTLAECHINHESTINIMSRLCGC</sequence>
<dbReference type="InterPro" id="IPR050158">
    <property type="entry name" value="Ubiquitin_ubiquitin-like"/>
</dbReference>
<dbReference type="PRINTS" id="PR00348">
    <property type="entry name" value="UBIQUITIN"/>
</dbReference>
<dbReference type="Proteomes" id="UP000886595">
    <property type="component" value="Unassembled WGS sequence"/>
</dbReference>
<proteinExistence type="predicted"/>
<dbReference type="InterPro" id="IPR000626">
    <property type="entry name" value="Ubiquitin-like_dom"/>
</dbReference>
<evidence type="ECO:0000259" key="2">
    <source>
        <dbReference type="PROSITE" id="PS50053"/>
    </source>
</evidence>
<gene>
    <name evidence="3" type="ORF">Bca52824_013985</name>
</gene>
<name>A0A8X8B4D4_BRACI</name>
<evidence type="ECO:0000256" key="1">
    <source>
        <dbReference type="ARBA" id="ARBA00022499"/>
    </source>
</evidence>
<protein>
    <recommendedName>
        <fullName evidence="2">Ubiquitin-like domain-containing protein</fullName>
    </recommendedName>
</protein>